<evidence type="ECO:0000313" key="2">
    <source>
        <dbReference type="EMBL" id="OMJ92240.1"/>
    </source>
</evidence>
<sequence length="460" mass="52626">MLDQQTVKTIISICNKKPNERQSHEIALLADVTKSCKVFKSLIETSGTASHNQCCKYLGYQFCPFGEYLFKYGEKGTKFYIIISGTVGIEIPKKGPNGEEIFIEVTTLNSGSSFGELALESSKPRGASIKCKNDSHFMYLEKNDYVALMSKIVQEKRDSLVNFLQSLPLFMNCTKGTLTKLTYVFRERYFNKGQFVYNEGDTAEDMHIIRKGEFEFFKVIKKAKSSRENCINAKEKLKKSKIANYGVGELFGEEDSMKGTARISTCRCIQNGSVLLSITVNDFRRQIYQEVVLEYINKRVNEKLSQINSRTNMLNYIENNTVKRPKSTNKKTLLCLDLERESQHLCTFYRSSSTMSNRKTPQTGGMSKRLTSTSINPCTQEAKKSNIDKILKDLERKKTPNGKLKEKFMPELGSFLRKTAYRSEKFLPMPLNDYAFKSFKGISVVSMNCFHVYQSLRKKP</sequence>
<protein>
    <recommendedName>
        <fullName evidence="1">Cyclic nucleotide-binding domain-containing protein</fullName>
    </recommendedName>
</protein>
<dbReference type="SMART" id="SM00100">
    <property type="entry name" value="cNMP"/>
    <property type="match status" value="2"/>
</dbReference>
<dbReference type="OrthoDB" id="288359at2759"/>
<dbReference type="Gene3D" id="2.60.120.10">
    <property type="entry name" value="Jelly Rolls"/>
    <property type="match status" value="2"/>
</dbReference>
<organism evidence="2 3">
    <name type="scientific">Stentor coeruleus</name>
    <dbReference type="NCBI Taxonomy" id="5963"/>
    <lineage>
        <taxon>Eukaryota</taxon>
        <taxon>Sar</taxon>
        <taxon>Alveolata</taxon>
        <taxon>Ciliophora</taxon>
        <taxon>Postciliodesmatophora</taxon>
        <taxon>Heterotrichea</taxon>
        <taxon>Heterotrichida</taxon>
        <taxon>Stentoridae</taxon>
        <taxon>Stentor</taxon>
    </lineage>
</organism>
<dbReference type="Proteomes" id="UP000187209">
    <property type="component" value="Unassembled WGS sequence"/>
</dbReference>
<name>A0A1R2CTF0_9CILI</name>
<feature type="domain" description="Cyclic nucleotide-binding" evidence="1">
    <location>
        <begin position="169"/>
        <end position="287"/>
    </location>
</feature>
<dbReference type="InterPro" id="IPR000595">
    <property type="entry name" value="cNMP-bd_dom"/>
</dbReference>
<dbReference type="AlphaFoldDB" id="A0A1R2CTF0"/>
<dbReference type="InterPro" id="IPR014710">
    <property type="entry name" value="RmlC-like_jellyroll"/>
</dbReference>
<dbReference type="PANTHER" id="PTHR23011">
    <property type="entry name" value="CYCLIC NUCLEOTIDE-BINDING DOMAIN CONTAINING PROTEIN"/>
    <property type="match status" value="1"/>
</dbReference>
<feature type="domain" description="Cyclic nucleotide-binding" evidence="1">
    <location>
        <begin position="60"/>
        <end position="166"/>
    </location>
</feature>
<accession>A0A1R2CTF0</accession>
<dbReference type="EMBL" id="MPUH01000065">
    <property type="protein sequence ID" value="OMJ92240.1"/>
    <property type="molecule type" value="Genomic_DNA"/>
</dbReference>
<dbReference type="PANTHER" id="PTHR23011:SF28">
    <property type="entry name" value="CYCLIC NUCLEOTIDE-BINDING DOMAIN CONTAINING PROTEIN"/>
    <property type="match status" value="1"/>
</dbReference>
<dbReference type="PROSITE" id="PS50042">
    <property type="entry name" value="CNMP_BINDING_3"/>
    <property type="match status" value="2"/>
</dbReference>
<keyword evidence="3" id="KW-1185">Reference proteome</keyword>
<dbReference type="CDD" id="cd00038">
    <property type="entry name" value="CAP_ED"/>
    <property type="match status" value="2"/>
</dbReference>
<dbReference type="InterPro" id="IPR018490">
    <property type="entry name" value="cNMP-bd_dom_sf"/>
</dbReference>
<evidence type="ECO:0000259" key="1">
    <source>
        <dbReference type="PROSITE" id="PS50042"/>
    </source>
</evidence>
<evidence type="ECO:0000313" key="3">
    <source>
        <dbReference type="Proteomes" id="UP000187209"/>
    </source>
</evidence>
<dbReference type="Pfam" id="PF00027">
    <property type="entry name" value="cNMP_binding"/>
    <property type="match status" value="2"/>
</dbReference>
<comment type="caution">
    <text evidence="2">The sequence shown here is derived from an EMBL/GenBank/DDBJ whole genome shotgun (WGS) entry which is preliminary data.</text>
</comment>
<gene>
    <name evidence="2" type="ORF">SteCoe_5009</name>
</gene>
<proteinExistence type="predicted"/>
<reference evidence="2 3" key="1">
    <citation type="submission" date="2016-11" db="EMBL/GenBank/DDBJ databases">
        <title>The macronuclear genome of Stentor coeruleus: a giant cell with tiny introns.</title>
        <authorList>
            <person name="Slabodnick M."/>
            <person name="Ruby J.G."/>
            <person name="Reiff S.B."/>
            <person name="Swart E.C."/>
            <person name="Gosai S."/>
            <person name="Prabakaran S."/>
            <person name="Witkowska E."/>
            <person name="Larue G.E."/>
            <person name="Fisher S."/>
            <person name="Freeman R.M."/>
            <person name="Gunawardena J."/>
            <person name="Chu W."/>
            <person name="Stover N.A."/>
            <person name="Gregory B.D."/>
            <person name="Nowacki M."/>
            <person name="Derisi J."/>
            <person name="Roy S.W."/>
            <person name="Marshall W.F."/>
            <person name="Sood P."/>
        </authorList>
    </citation>
    <scope>NUCLEOTIDE SEQUENCE [LARGE SCALE GENOMIC DNA]</scope>
    <source>
        <strain evidence="2">WM001</strain>
    </source>
</reference>
<dbReference type="SUPFAM" id="SSF51206">
    <property type="entry name" value="cAMP-binding domain-like"/>
    <property type="match status" value="2"/>
</dbReference>